<proteinExistence type="predicted"/>
<keyword evidence="4" id="KW-1185">Reference proteome</keyword>
<dbReference type="Proteomes" id="UP000437862">
    <property type="component" value="Chromosome"/>
</dbReference>
<evidence type="ECO:0000313" key="3">
    <source>
        <dbReference type="EMBL" id="QGZ40143.1"/>
    </source>
</evidence>
<feature type="compositionally biased region" description="Polar residues" evidence="1">
    <location>
        <begin position="23"/>
        <end position="47"/>
    </location>
</feature>
<feature type="compositionally biased region" description="Basic and acidic residues" evidence="1">
    <location>
        <begin position="103"/>
        <end position="116"/>
    </location>
</feature>
<gene>
    <name evidence="3" type="ORF">GO485_14535</name>
</gene>
<dbReference type="Pfam" id="PF07819">
    <property type="entry name" value="PGAP1"/>
    <property type="match status" value="1"/>
</dbReference>
<reference evidence="3 4" key="1">
    <citation type="submission" date="2019-12" db="EMBL/GenBank/DDBJ databases">
        <title>Draft Genome Sequences of Six Type Strains of the Genus Massilia.</title>
        <authorList>
            <person name="Miess H."/>
            <person name="Frediansyah A."/>
            <person name="Goeker M."/>
            <person name="Gross H."/>
        </authorList>
    </citation>
    <scope>NUCLEOTIDE SEQUENCE [LARGE SCALE GENOMIC DNA]</scope>
    <source>
        <strain evidence="3 4">DSM 26639</strain>
    </source>
</reference>
<name>A0ABX6FS33_9BURK</name>
<sequence>MARLSKASPITRAAPSWSPATPLVTSTSRFTPQTSNLEVHMANTNEPTRPIGQPTPAPDGTLRAKTTLSPKECRVRARLDVPPSKVMPIILVPGIMGSNLRASTKDGAPRNRELKPGESAWRPPNGINEGISEATKWEDRSPSTRQKILDGPTLEVDPSGAIDLPAAATIAGMNASLARERGWGEVHWSSYGTLLCALHSQFGQFLTCAATPFPSSNWHSLNLFDRRRWNGTKKGALAELEIAEIEKLAQYWYPVYAFGYNWLQSNEQSANSLRLHIEEIIAHWNTPELDCRQVVLVTHSMGGLVARACAKQIHDRIACVVHACMPALGAPVCYRRIACGTESSSPSNGMIQNAAADKFADIAGRTPAHTNPVMAHAPGALELLPTHLYPTPWLSVSPMSTGKQPRQSLAVPVQNIYDFYADILPWYRLFDPSLIDPAEQHRDQTIALQKMTRSVRQAKRFHESVLGVYFHQNTYALYGGDPKFLSYGRFIWKSTTPDSSVNVFGNGKCVERFRGGGRIIEFTPKDTNWFVPSLQDEAGDGTVPTKSAAGCKDVVKEVFSIEGFSHQDVFSHEHALALTLQLVAKGVAES</sequence>
<evidence type="ECO:0000259" key="2">
    <source>
        <dbReference type="Pfam" id="PF07819"/>
    </source>
</evidence>
<dbReference type="InterPro" id="IPR029058">
    <property type="entry name" value="AB_hydrolase_fold"/>
</dbReference>
<dbReference type="PANTHER" id="PTHR11440">
    <property type="entry name" value="LECITHIN-CHOLESTEROL ACYLTRANSFERASE-RELATED"/>
    <property type="match status" value="1"/>
</dbReference>
<protein>
    <recommendedName>
        <fullName evidence="2">GPI inositol-deacylase PGAP1-like alpha/beta domain-containing protein</fullName>
    </recommendedName>
</protein>
<dbReference type="Gene3D" id="3.40.50.1820">
    <property type="entry name" value="alpha/beta hydrolase"/>
    <property type="match status" value="1"/>
</dbReference>
<dbReference type="SUPFAM" id="SSF53474">
    <property type="entry name" value="alpha/beta-Hydrolases"/>
    <property type="match status" value="1"/>
</dbReference>
<evidence type="ECO:0000313" key="4">
    <source>
        <dbReference type="Proteomes" id="UP000437862"/>
    </source>
</evidence>
<organism evidence="3 4">
    <name type="scientific">Pseudoduganella flava</name>
    <dbReference type="NCBI Taxonomy" id="871742"/>
    <lineage>
        <taxon>Bacteria</taxon>
        <taxon>Pseudomonadati</taxon>
        <taxon>Pseudomonadota</taxon>
        <taxon>Betaproteobacteria</taxon>
        <taxon>Burkholderiales</taxon>
        <taxon>Oxalobacteraceae</taxon>
        <taxon>Telluria group</taxon>
        <taxon>Pseudoduganella</taxon>
    </lineage>
</organism>
<feature type="domain" description="GPI inositol-deacylase PGAP1-like alpha/beta" evidence="2">
    <location>
        <begin position="270"/>
        <end position="331"/>
    </location>
</feature>
<evidence type="ECO:0000256" key="1">
    <source>
        <dbReference type="SAM" id="MobiDB-lite"/>
    </source>
</evidence>
<dbReference type="EMBL" id="CP046904">
    <property type="protein sequence ID" value="QGZ40143.1"/>
    <property type="molecule type" value="Genomic_DNA"/>
</dbReference>
<feature type="region of interest" description="Disordered" evidence="1">
    <location>
        <begin position="99"/>
        <end position="131"/>
    </location>
</feature>
<dbReference type="InterPro" id="IPR012908">
    <property type="entry name" value="PGAP1-ab_dom-like"/>
</dbReference>
<feature type="region of interest" description="Disordered" evidence="1">
    <location>
        <begin position="1"/>
        <end position="67"/>
    </location>
</feature>
<accession>A0ABX6FS33</accession>